<dbReference type="Proteomes" id="UP001338125">
    <property type="component" value="Unassembled WGS sequence"/>
</dbReference>
<evidence type="ECO:0000313" key="3">
    <source>
        <dbReference type="Proteomes" id="UP001338125"/>
    </source>
</evidence>
<feature type="compositionally biased region" description="Polar residues" evidence="1">
    <location>
        <begin position="12"/>
        <end position="21"/>
    </location>
</feature>
<comment type="caution">
    <text evidence="2">The sequence shown here is derived from an EMBL/GenBank/DDBJ whole genome shotgun (WGS) entry which is preliminary data.</text>
</comment>
<dbReference type="EMBL" id="JAVFKD010000010">
    <property type="protein sequence ID" value="KAK5994665.1"/>
    <property type="molecule type" value="Genomic_DNA"/>
</dbReference>
<feature type="compositionally biased region" description="Low complexity" evidence="1">
    <location>
        <begin position="166"/>
        <end position="182"/>
    </location>
</feature>
<gene>
    <name evidence="2" type="ORF">PT974_05150</name>
</gene>
<sequence>MWHSLPPPTKITYKNPSSSSSRVDELGIIKHQAPNTQASIKTTCNPEQLDPTQSSALTNLQPNHASKMLTEIILAIMQASGGALAFPPPPIQPPSTFHPGVLPPTIPIHLFLSLDGTLHSFDHSGTEIRVQKLTPSEYSAARGTSIPLKSQKPNAPDEGVCSPLCTARTARPAARPARRAPTSDSSPMESACSLRVARTEVAFDNVSVKVF</sequence>
<reference evidence="2 3" key="1">
    <citation type="submission" date="2024-01" db="EMBL/GenBank/DDBJ databases">
        <title>Complete genome of Cladobotryum mycophilum ATHUM6906.</title>
        <authorList>
            <person name="Christinaki A.C."/>
            <person name="Myridakis A.I."/>
            <person name="Kouvelis V.N."/>
        </authorList>
    </citation>
    <scope>NUCLEOTIDE SEQUENCE [LARGE SCALE GENOMIC DNA]</scope>
    <source>
        <strain evidence="2 3">ATHUM6906</strain>
    </source>
</reference>
<organism evidence="2 3">
    <name type="scientific">Cladobotryum mycophilum</name>
    <dbReference type="NCBI Taxonomy" id="491253"/>
    <lineage>
        <taxon>Eukaryota</taxon>
        <taxon>Fungi</taxon>
        <taxon>Dikarya</taxon>
        <taxon>Ascomycota</taxon>
        <taxon>Pezizomycotina</taxon>
        <taxon>Sordariomycetes</taxon>
        <taxon>Hypocreomycetidae</taxon>
        <taxon>Hypocreales</taxon>
        <taxon>Hypocreaceae</taxon>
        <taxon>Cladobotryum</taxon>
    </lineage>
</organism>
<feature type="region of interest" description="Disordered" evidence="1">
    <location>
        <begin position="141"/>
        <end position="191"/>
    </location>
</feature>
<protein>
    <submittedName>
        <fullName evidence="2">Uncharacterized protein</fullName>
    </submittedName>
</protein>
<evidence type="ECO:0000256" key="1">
    <source>
        <dbReference type="SAM" id="MobiDB-lite"/>
    </source>
</evidence>
<accession>A0ABR0SSG4</accession>
<feature type="region of interest" description="Disordered" evidence="1">
    <location>
        <begin position="1"/>
        <end position="22"/>
    </location>
</feature>
<proteinExistence type="predicted"/>
<keyword evidence="3" id="KW-1185">Reference proteome</keyword>
<name>A0ABR0SSG4_9HYPO</name>
<evidence type="ECO:0000313" key="2">
    <source>
        <dbReference type="EMBL" id="KAK5994665.1"/>
    </source>
</evidence>